<protein>
    <submittedName>
        <fullName evidence="2">Uncharacterized protein</fullName>
    </submittedName>
</protein>
<evidence type="ECO:0000313" key="3">
    <source>
        <dbReference type="Proteomes" id="UP000326532"/>
    </source>
</evidence>
<gene>
    <name evidence="2" type="ORF">BDV34DRAFT_193958</name>
</gene>
<feature type="transmembrane region" description="Helical" evidence="1">
    <location>
        <begin position="12"/>
        <end position="34"/>
    </location>
</feature>
<organism evidence="2 3">
    <name type="scientific">Aspergillus parasiticus</name>
    <dbReference type="NCBI Taxonomy" id="5067"/>
    <lineage>
        <taxon>Eukaryota</taxon>
        <taxon>Fungi</taxon>
        <taxon>Dikarya</taxon>
        <taxon>Ascomycota</taxon>
        <taxon>Pezizomycotina</taxon>
        <taxon>Eurotiomycetes</taxon>
        <taxon>Eurotiomycetidae</taxon>
        <taxon>Eurotiales</taxon>
        <taxon>Aspergillaceae</taxon>
        <taxon>Aspergillus</taxon>
        <taxon>Aspergillus subgen. Circumdati</taxon>
    </lineage>
</organism>
<evidence type="ECO:0000256" key="1">
    <source>
        <dbReference type="SAM" id="Phobius"/>
    </source>
</evidence>
<keyword evidence="1" id="KW-0472">Membrane</keyword>
<keyword evidence="3" id="KW-1185">Reference proteome</keyword>
<accession>A0A5N6DNF8</accession>
<dbReference type="AlphaFoldDB" id="A0A5N6DNF8"/>
<dbReference type="Proteomes" id="UP000326532">
    <property type="component" value="Unassembled WGS sequence"/>
</dbReference>
<dbReference type="VEuPathDB" id="FungiDB:BDV34DRAFT_193958"/>
<reference evidence="2 3" key="1">
    <citation type="submission" date="2019-04" db="EMBL/GenBank/DDBJ databases">
        <title>Fungal friends and foes A comparative genomics study of 23 Aspergillus species from section Flavi.</title>
        <authorList>
            <consortium name="DOE Joint Genome Institute"/>
            <person name="Kjaerbolling I."/>
            <person name="Vesth T.C."/>
            <person name="Frisvad J.C."/>
            <person name="Nybo J.L."/>
            <person name="Theobald S."/>
            <person name="Kildgaard S."/>
            <person name="Petersen T.I."/>
            <person name="Kuo A."/>
            <person name="Sato A."/>
            <person name="Lyhne E.K."/>
            <person name="Kogle M.E."/>
            <person name="Wiebenga A."/>
            <person name="Kun R.S."/>
            <person name="Lubbers R.J."/>
            <person name="Makela M.R."/>
            <person name="Barry K."/>
            <person name="Chovatia M."/>
            <person name="Clum A."/>
            <person name="Daum C."/>
            <person name="Haridas S."/>
            <person name="He G."/>
            <person name="LaButti K."/>
            <person name="Lipzen A."/>
            <person name="Mondo S."/>
            <person name="Pangilinan J."/>
            <person name="Riley R."/>
            <person name="Salamov A."/>
            <person name="Simmons B.A."/>
            <person name="Magnuson J.K."/>
            <person name="Henrissat B."/>
            <person name="Mortensen U.H."/>
            <person name="Larsen T.O."/>
            <person name="De vries R.P."/>
            <person name="Grigoriev I.V."/>
            <person name="Machida M."/>
            <person name="Baker S.E."/>
            <person name="Andersen M.R."/>
        </authorList>
    </citation>
    <scope>NUCLEOTIDE SEQUENCE [LARGE SCALE GENOMIC DNA]</scope>
    <source>
        <strain evidence="2 3">CBS 117618</strain>
    </source>
</reference>
<dbReference type="EMBL" id="ML734963">
    <property type="protein sequence ID" value="KAB8206507.1"/>
    <property type="molecule type" value="Genomic_DNA"/>
</dbReference>
<sequence>MIHECQLVTLNAIILFFLVLLLLFSFLPLSFPVLVLCTDPDQSLRPCPSVRLSLYFTVFSSVLLLFPAFPCFSSDLSKINFLFSSPLNSENNSLLKEQEMERDVETCRMLASYLRQV</sequence>
<keyword evidence="1" id="KW-1133">Transmembrane helix</keyword>
<evidence type="ECO:0000313" key="2">
    <source>
        <dbReference type="EMBL" id="KAB8206507.1"/>
    </source>
</evidence>
<proteinExistence type="predicted"/>
<feature type="transmembrane region" description="Helical" evidence="1">
    <location>
        <begin position="54"/>
        <end position="72"/>
    </location>
</feature>
<keyword evidence="1" id="KW-0812">Transmembrane</keyword>
<name>A0A5N6DNF8_ASPPA</name>